<dbReference type="OrthoDB" id="9810250at2"/>
<feature type="domain" description="HTH tetR-type" evidence="3">
    <location>
        <begin position="5"/>
        <end position="65"/>
    </location>
</feature>
<sequence length="178" mass="21582">MLRNHITKKIIYDSLCELLNEKSMNKITVNDILVKSKCSRSTFYRHFKDKYDLMNWFYKYHVEQLFINGTSMYEVQLNIIKFYDNNRKYFQSILNFRGQNSFRDFVHRNGEELIKDFVKKKINANELSQDVEFAIKMFNYGAFNMAIEWLNNNFKLTPEEFNRQRCDNMPQILKDLCS</sequence>
<dbReference type="Proteomes" id="UP000010797">
    <property type="component" value="Chromosome"/>
</dbReference>
<dbReference type="GO" id="GO:0003677">
    <property type="term" value="F:DNA binding"/>
    <property type="evidence" value="ECO:0007669"/>
    <property type="project" value="UniProtKB-UniRule"/>
</dbReference>
<dbReference type="PANTHER" id="PTHR43479">
    <property type="entry name" value="ACREF/ENVCD OPERON REPRESSOR-RELATED"/>
    <property type="match status" value="1"/>
</dbReference>
<dbReference type="SUPFAM" id="SSF46689">
    <property type="entry name" value="Homeodomain-like"/>
    <property type="match status" value="1"/>
</dbReference>
<reference evidence="5" key="1">
    <citation type="submission" date="2012-02" db="EMBL/GenBank/DDBJ databases">
        <title>Complete sequence of Desulfitobacterium dichloroeliminans LMG P-21439.</title>
        <authorList>
            <person name="Lucas S."/>
            <person name="Han J."/>
            <person name="Lapidus A."/>
            <person name="Cheng J.-F."/>
            <person name="Goodwin L."/>
            <person name="Pitluck S."/>
            <person name="Peters L."/>
            <person name="Ovchinnikova G."/>
            <person name="Teshima H."/>
            <person name="Detter J.C."/>
            <person name="Han C."/>
            <person name="Tapia R."/>
            <person name="Land M."/>
            <person name="Hauser L."/>
            <person name="Kyrpides N."/>
            <person name="Ivanova N."/>
            <person name="Pagani I."/>
            <person name="Kruse T."/>
            <person name="de Vos W.M."/>
            <person name="Boon N."/>
            <person name="Smidt H."/>
            <person name="Woyke T."/>
        </authorList>
    </citation>
    <scope>NUCLEOTIDE SEQUENCE [LARGE SCALE GENOMIC DNA]</scope>
    <source>
        <strain evidence="5">LMG P-21439 / DCA1</strain>
    </source>
</reference>
<protein>
    <submittedName>
        <fullName evidence="4">Transcriptional regulator</fullName>
    </submittedName>
</protein>
<dbReference type="EMBL" id="CP003344">
    <property type="protein sequence ID" value="AGA69287.1"/>
    <property type="molecule type" value="Genomic_DNA"/>
</dbReference>
<feature type="DNA-binding region" description="H-T-H motif" evidence="2">
    <location>
        <begin position="28"/>
        <end position="47"/>
    </location>
</feature>
<dbReference type="InterPro" id="IPR039532">
    <property type="entry name" value="TetR_C_Firmicutes"/>
</dbReference>
<accession>L0F7V9</accession>
<keyword evidence="1 2" id="KW-0238">DNA-binding</keyword>
<evidence type="ECO:0000256" key="2">
    <source>
        <dbReference type="PROSITE-ProRule" id="PRU00335"/>
    </source>
</evidence>
<dbReference type="PANTHER" id="PTHR43479:SF7">
    <property type="entry name" value="TETR-FAMILY TRANSCRIPTIONAL REGULATOR"/>
    <property type="match status" value="1"/>
</dbReference>
<dbReference type="KEGG" id="ddl:Desdi_1837"/>
<name>L0F7V9_DESDL</name>
<keyword evidence="5" id="KW-1185">Reference proteome</keyword>
<proteinExistence type="predicted"/>
<dbReference type="RefSeq" id="WP_015262277.1">
    <property type="nucleotide sequence ID" value="NC_019903.1"/>
</dbReference>
<evidence type="ECO:0000256" key="1">
    <source>
        <dbReference type="ARBA" id="ARBA00023125"/>
    </source>
</evidence>
<evidence type="ECO:0000259" key="3">
    <source>
        <dbReference type="PROSITE" id="PS50977"/>
    </source>
</evidence>
<dbReference type="PROSITE" id="PS50977">
    <property type="entry name" value="HTH_TETR_2"/>
    <property type="match status" value="1"/>
</dbReference>
<organism evidence="4 5">
    <name type="scientific">Desulfitobacterium dichloroeliminans (strain LMG P-21439 / DCA1)</name>
    <dbReference type="NCBI Taxonomy" id="871963"/>
    <lineage>
        <taxon>Bacteria</taxon>
        <taxon>Bacillati</taxon>
        <taxon>Bacillota</taxon>
        <taxon>Clostridia</taxon>
        <taxon>Eubacteriales</taxon>
        <taxon>Desulfitobacteriaceae</taxon>
        <taxon>Desulfitobacterium</taxon>
    </lineage>
</organism>
<dbReference type="STRING" id="871963.Desdi_1837"/>
<gene>
    <name evidence="4" type="ordered locus">Desdi_1837</name>
</gene>
<dbReference type="Gene3D" id="1.10.357.10">
    <property type="entry name" value="Tetracycline Repressor, domain 2"/>
    <property type="match status" value="1"/>
</dbReference>
<evidence type="ECO:0000313" key="4">
    <source>
        <dbReference type="EMBL" id="AGA69287.1"/>
    </source>
</evidence>
<dbReference type="Pfam" id="PF14278">
    <property type="entry name" value="TetR_C_8"/>
    <property type="match status" value="1"/>
</dbReference>
<dbReference type="HOGENOM" id="CLU_087539_2_1_9"/>
<dbReference type="InterPro" id="IPR050624">
    <property type="entry name" value="HTH-type_Tx_Regulator"/>
</dbReference>
<dbReference type="InterPro" id="IPR009057">
    <property type="entry name" value="Homeodomain-like_sf"/>
</dbReference>
<dbReference type="Pfam" id="PF00440">
    <property type="entry name" value="TetR_N"/>
    <property type="match status" value="1"/>
</dbReference>
<dbReference type="eggNOG" id="COG1309">
    <property type="taxonomic scope" value="Bacteria"/>
</dbReference>
<dbReference type="InterPro" id="IPR001647">
    <property type="entry name" value="HTH_TetR"/>
</dbReference>
<dbReference type="AlphaFoldDB" id="L0F7V9"/>
<evidence type="ECO:0000313" key="5">
    <source>
        <dbReference type="Proteomes" id="UP000010797"/>
    </source>
</evidence>